<keyword evidence="1" id="KW-0812">Transmembrane</keyword>
<dbReference type="EMBL" id="LAZR01004175">
    <property type="protein sequence ID" value="KKN11088.1"/>
    <property type="molecule type" value="Genomic_DNA"/>
</dbReference>
<keyword evidence="1" id="KW-1133">Transmembrane helix</keyword>
<dbReference type="InterPro" id="IPR013783">
    <property type="entry name" value="Ig-like_fold"/>
</dbReference>
<feature type="domain" description="Fibronectin type-III" evidence="2">
    <location>
        <begin position="504"/>
        <end position="601"/>
    </location>
</feature>
<evidence type="ECO:0000259" key="2">
    <source>
        <dbReference type="PROSITE" id="PS50853"/>
    </source>
</evidence>
<evidence type="ECO:0000256" key="1">
    <source>
        <dbReference type="SAM" id="Phobius"/>
    </source>
</evidence>
<protein>
    <recommendedName>
        <fullName evidence="2">Fibronectin type-III domain-containing protein</fullName>
    </recommendedName>
</protein>
<dbReference type="SUPFAM" id="SSF49265">
    <property type="entry name" value="Fibronectin type III"/>
    <property type="match status" value="2"/>
</dbReference>
<dbReference type="PANTHER" id="PTHR42754:SF1">
    <property type="entry name" value="LIPOPROTEIN"/>
    <property type="match status" value="1"/>
</dbReference>
<dbReference type="SUPFAM" id="SSF101898">
    <property type="entry name" value="NHL repeat"/>
    <property type="match status" value="1"/>
</dbReference>
<reference evidence="3" key="1">
    <citation type="journal article" date="2015" name="Nature">
        <title>Complex archaea that bridge the gap between prokaryotes and eukaryotes.</title>
        <authorList>
            <person name="Spang A."/>
            <person name="Saw J.H."/>
            <person name="Jorgensen S.L."/>
            <person name="Zaremba-Niedzwiedzka K."/>
            <person name="Martijn J."/>
            <person name="Lind A.E."/>
            <person name="van Eijk R."/>
            <person name="Schleper C."/>
            <person name="Guy L."/>
            <person name="Ettema T.J."/>
        </authorList>
    </citation>
    <scope>NUCLEOTIDE SEQUENCE</scope>
</reference>
<dbReference type="InterPro" id="IPR036116">
    <property type="entry name" value="FN3_sf"/>
</dbReference>
<dbReference type="Pfam" id="PF06739">
    <property type="entry name" value="SBBP"/>
    <property type="match status" value="1"/>
</dbReference>
<name>A0A0F9R0R4_9ZZZZ</name>
<keyword evidence="1" id="KW-0472">Membrane</keyword>
<feature type="transmembrane region" description="Helical" evidence="1">
    <location>
        <begin position="703"/>
        <end position="722"/>
    </location>
</feature>
<accession>A0A0F9R0R4</accession>
<dbReference type="InterPro" id="IPR010620">
    <property type="entry name" value="SBBP_repeat"/>
</dbReference>
<dbReference type="AlphaFoldDB" id="A0A0F9R0R4"/>
<gene>
    <name evidence="3" type="ORF">LCGC14_1030040</name>
</gene>
<dbReference type="SMART" id="SM00060">
    <property type="entry name" value="FN3"/>
    <property type="match status" value="3"/>
</dbReference>
<sequence>MTKRYSKLNIIGSLLLFLGIIVVYSSLINTNFLFQSTNNTQSFEESTFQQKQSGIIPKIYSEEWNRTWGVIGDSDFVIEVAIDSSNDIYTTGFTRGDYGPPKLTLNKFNSTGDLYWSLEWGGTSGDRGDGIDIDSDDNVYVVGTTQSFSVGRRDVCLIKFDKNGNQLWNKTWGDAEDNCGEDISVNSNGDIYVTGYTYNGTNAMLLLKYNSTGDLQWAKTSNSGSYGRDVVTNNNTGDIYHLGDDFNNIYLIKYNSTGNKQWSRVWNSGSQDGARALGLDSYGNIFITGITQNSSNDYDFLLAKYDTSGNELWNRTWGGDFYDSAENLYIDSFDNIYITGSLEYFGGINQDVIILKYDSTGDFKWDMNWGGNLTDIGFGISLDKLNNIYVCGLTNSFGDIYGDQFLVKFGSQWLTSDATKPDLDGSFNLIWSDPLNADNYSVYFYNDYISEINSSLTLLANQNATSPFLISGLINGTYYYKIVAFNEYGNTSSNCISVEVKLSPPNSFTLMTDADIPDLDGSINLFWSDPLNADNYSVYFYNDYITEINNSLTLLADQNATSSFLISGLINGTYYYKIVAFNEYGNTSSNCISVEVKLYPPNPFTLTTDADIPDLDGSFNLIWSDSLYANNYSVYFYHGSITEINNSLTLLADQNATSPFLISGLSDGEYYYIVVAYNKYGEMMSNNIMVQVQKNIPDDFIPGYNLFFLLGTFSIVSILITIKLKEKNDENSTDPA</sequence>
<dbReference type="InterPro" id="IPR003961">
    <property type="entry name" value="FN3_dom"/>
</dbReference>
<dbReference type="Gene3D" id="2.60.40.10">
    <property type="entry name" value="Immunoglobulins"/>
    <property type="match status" value="3"/>
</dbReference>
<dbReference type="PROSITE" id="PS50853">
    <property type="entry name" value="FN3"/>
    <property type="match status" value="1"/>
</dbReference>
<comment type="caution">
    <text evidence="3">The sequence shown here is derived from an EMBL/GenBank/DDBJ whole genome shotgun (WGS) entry which is preliminary data.</text>
</comment>
<dbReference type="PANTHER" id="PTHR42754">
    <property type="entry name" value="ENDOGLUCANASE"/>
    <property type="match status" value="1"/>
</dbReference>
<proteinExistence type="predicted"/>
<evidence type="ECO:0000313" key="3">
    <source>
        <dbReference type="EMBL" id="KKN11088.1"/>
    </source>
</evidence>
<organism evidence="3">
    <name type="scientific">marine sediment metagenome</name>
    <dbReference type="NCBI Taxonomy" id="412755"/>
    <lineage>
        <taxon>unclassified sequences</taxon>
        <taxon>metagenomes</taxon>
        <taxon>ecological metagenomes</taxon>
    </lineage>
</organism>